<protein>
    <recommendedName>
        <fullName evidence="4">NIPSNAP protein</fullName>
    </recommendedName>
</protein>
<feature type="signal peptide" evidence="1">
    <location>
        <begin position="1"/>
        <end position="18"/>
    </location>
</feature>
<gene>
    <name evidence="2" type="ORF">SAMN06296058_3368</name>
</gene>
<organism evidence="2 3">
    <name type="scientific">Pseudoxanthomonas indica</name>
    <dbReference type="NCBI Taxonomy" id="428993"/>
    <lineage>
        <taxon>Bacteria</taxon>
        <taxon>Pseudomonadati</taxon>
        <taxon>Pseudomonadota</taxon>
        <taxon>Gammaproteobacteria</taxon>
        <taxon>Lysobacterales</taxon>
        <taxon>Lysobacteraceae</taxon>
        <taxon>Pseudoxanthomonas</taxon>
    </lineage>
</organism>
<keyword evidence="3" id="KW-1185">Reference proteome</keyword>
<sequence>MRALPGLFCLLLSLPASAQVSLRDSGDAAHLFAYRAQPGQQDAFDAGYRQHLAWHREHADPLVWYGWDVVDGPNAGMFVDGSFGAPFAAFDQRVDPAGDGADAARHFSPHAIPQYRASYRLRRDLSSAFPLEQWRPTARMEVTHYTVAPGSRALFEEAVALAKQNLPSGAAHSWYELVSGGEAGYLLLIARQGWADYDQPADHLDALLARSKAPRAQALRQQLTGVVASARTETWEYRPDMSLMPAR</sequence>
<proteinExistence type="predicted"/>
<dbReference type="EMBL" id="FUZV01000002">
    <property type="protein sequence ID" value="SKC80690.1"/>
    <property type="molecule type" value="Genomic_DNA"/>
</dbReference>
<dbReference type="STRING" id="428993.SAMN06296058_3368"/>
<dbReference type="OrthoDB" id="795133at2"/>
<dbReference type="AlphaFoldDB" id="A0A1T5LXF2"/>
<evidence type="ECO:0000313" key="2">
    <source>
        <dbReference type="EMBL" id="SKC80690.1"/>
    </source>
</evidence>
<reference evidence="2 3" key="1">
    <citation type="submission" date="2017-02" db="EMBL/GenBank/DDBJ databases">
        <authorList>
            <person name="Peterson S.W."/>
        </authorList>
    </citation>
    <scope>NUCLEOTIDE SEQUENCE [LARGE SCALE GENOMIC DNA]</scope>
    <source>
        <strain evidence="2 3">P15</strain>
    </source>
</reference>
<name>A0A1T5LXF2_9GAMM</name>
<evidence type="ECO:0008006" key="4">
    <source>
        <dbReference type="Google" id="ProtNLM"/>
    </source>
</evidence>
<dbReference type="RefSeq" id="WP_079725902.1">
    <property type="nucleotide sequence ID" value="NZ_BMCL01000001.1"/>
</dbReference>
<evidence type="ECO:0000313" key="3">
    <source>
        <dbReference type="Proteomes" id="UP000190341"/>
    </source>
</evidence>
<dbReference type="Proteomes" id="UP000190341">
    <property type="component" value="Unassembled WGS sequence"/>
</dbReference>
<accession>A0A1T5LXF2</accession>
<keyword evidence="1" id="KW-0732">Signal</keyword>
<evidence type="ECO:0000256" key="1">
    <source>
        <dbReference type="SAM" id="SignalP"/>
    </source>
</evidence>
<feature type="chain" id="PRO_5012459572" description="NIPSNAP protein" evidence="1">
    <location>
        <begin position="19"/>
        <end position="247"/>
    </location>
</feature>